<evidence type="ECO:0000259" key="13">
    <source>
        <dbReference type="PROSITE" id="PS50893"/>
    </source>
</evidence>
<dbReference type="SUPFAM" id="SSF52540">
    <property type="entry name" value="P-loop containing nucleoside triphosphate hydrolases"/>
    <property type="match status" value="2"/>
</dbReference>
<dbReference type="STRING" id="115783.SAMN02745119_00258"/>
<comment type="similarity">
    <text evidence="10 11">Belongs to the ABC transporter superfamily. ABCF family. Uup subfamily.</text>
</comment>
<evidence type="ECO:0000256" key="10">
    <source>
        <dbReference type="ARBA" id="ARBA00061478"/>
    </source>
</evidence>
<keyword evidence="15" id="KW-1185">Reference proteome</keyword>
<evidence type="ECO:0000256" key="5">
    <source>
        <dbReference type="ARBA" id="ARBA00022801"/>
    </source>
</evidence>
<comment type="catalytic activity">
    <reaction evidence="9 11">
        <text>ATP + H2O = ADP + phosphate + H(+)</text>
        <dbReference type="Rhea" id="RHEA:13065"/>
        <dbReference type="ChEBI" id="CHEBI:15377"/>
        <dbReference type="ChEBI" id="CHEBI:15378"/>
        <dbReference type="ChEBI" id="CHEBI:30616"/>
        <dbReference type="ChEBI" id="CHEBI:43474"/>
        <dbReference type="ChEBI" id="CHEBI:456216"/>
    </reaction>
</comment>
<evidence type="ECO:0000256" key="4">
    <source>
        <dbReference type="ARBA" id="ARBA00022763"/>
    </source>
</evidence>
<dbReference type="InterPro" id="IPR003439">
    <property type="entry name" value="ABC_transporter-like_ATP-bd"/>
</dbReference>
<dbReference type="GO" id="GO:0005737">
    <property type="term" value="C:cytoplasm"/>
    <property type="evidence" value="ECO:0007669"/>
    <property type="project" value="UniProtKB-SubCell"/>
</dbReference>
<dbReference type="RefSeq" id="WP_078788564.1">
    <property type="nucleotide sequence ID" value="NZ_FUWR01000001.1"/>
</dbReference>
<proteinExistence type="inferred from homology"/>
<protein>
    <recommendedName>
        <fullName evidence="11">ATP-binding protein Uup</fullName>
        <ecNumber evidence="11">3.6.1.-</ecNumber>
    </recommendedName>
</protein>
<keyword evidence="1 11" id="KW-0963">Cytoplasm</keyword>
<dbReference type="Pfam" id="PF16326">
    <property type="entry name" value="ABC_tran_CTD"/>
    <property type="match status" value="1"/>
</dbReference>
<dbReference type="PROSITE" id="PS50893">
    <property type="entry name" value="ABC_TRANSPORTER_2"/>
    <property type="match status" value="2"/>
</dbReference>
<dbReference type="PANTHER" id="PTHR42855">
    <property type="entry name" value="ABC TRANSPORTER ATP-BINDING SUBUNIT"/>
    <property type="match status" value="1"/>
</dbReference>
<dbReference type="InterPro" id="IPR051309">
    <property type="entry name" value="ABCF_ATPase"/>
</dbReference>
<dbReference type="InterPro" id="IPR032781">
    <property type="entry name" value="ABC_tran_Xtn"/>
</dbReference>
<feature type="domain" description="ABC transporter" evidence="13">
    <location>
        <begin position="4"/>
        <end position="220"/>
    </location>
</feature>
<keyword evidence="8 11" id="KW-0234">DNA repair</keyword>
<comment type="subcellular location">
    <subcellularLocation>
        <location evidence="11">Cytoplasm</location>
    </subcellularLocation>
    <text evidence="11">Associates with ribosomes.</text>
</comment>
<evidence type="ECO:0000256" key="6">
    <source>
        <dbReference type="ARBA" id="ARBA00022840"/>
    </source>
</evidence>
<evidence type="ECO:0000256" key="3">
    <source>
        <dbReference type="ARBA" id="ARBA00022741"/>
    </source>
</evidence>
<dbReference type="AlphaFoldDB" id="A0A1T4K1Z2"/>
<dbReference type="InterPro" id="IPR027417">
    <property type="entry name" value="P-loop_NTPase"/>
</dbReference>
<evidence type="ECO:0000256" key="11">
    <source>
        <dbReference type="HAMAP-Rule" id="MF_00848"/>
    </source>
</evidence>
<dbReference type="Proteomes" id="UP000190102">
    <property type="component" value="Unassembled WGS sequence"/>
</dbReference>
<evidence type="ECO:0000256" key="12">
    <source>
        <dbReference type="SAM" id="MobiDB-lite"/>
    </source>
</evidence>
<comment type="function">
    <text evidence="11">Probably plays a role in ribosome assembly or function. May be involved in resolution of branched DNA intermediates that result from template switching in postreplication gaps. Binds DNA and has ATPase activity.</text>
</comment>
<evidence type="ECO:0000256" key="2">
    <source>
        <dbReference type="ARBA" id="ARBA00022737"/>
    </source>
</evidence>
<organism evidence="14 15">
    <name type="scientific">Trichlorobacter thiogenes</name>
    <dbReference type="NCBI Taxonomy" id="115783"/>
    <lineage>
        <taxon>Bacteria</taxon>
        <taxon>Pseudomonadati</taxon>
        <taxon>Thermodesulfobacteriota</taxon>
        <taxon>Desulfuromonadia</taxon>
        <taxon>Geobacterales</taxon>
        <taxon>Geobacteraceae</taxon>
        <taxon>Trichlorobacter</taxon>
    </lineage>
</organism>
<name>A0A1T4K1Z2_9BACT</name>
<dbReference type="SMART" id="SM00382">
    <property type="entry name" value="AAA"/>
    <property type="match status" value="2"/>
</dbReference>
<dbReference type="InterPro" id="IPR017871">
    <property type="entry name" value="ABC_transporter-like_CS"/>
</dbReference>
<accession>A0A1T4K1Z2</accession>
<dbReference type="Gene3D" id="3.40.50.300">
    <property type="entry name" value="P-loop containing nucleotide triphosphate hydrolases"/>
    <property type="match status" value="2"/>
</dbReference>
<dbReference type="OrthoDB" id="9762369at2"/>
<dbReference type="PANTHER" id="PTHR42855:SF1">
    <property type="entry name" value="ABC TRANSPORTER DOMAIN-CONTAINING PROTEIN"/>
    <property type="match status" value="1"/>
</dbReference>
<feature type="compositionally biased region" description="Basic and acidic residues" evidence="12">
    <location>
        <begin position="510"/>
        <end position="519"/>
    </location>
</feature>
<evidence type="ECO:0000256" key="1">
    <source>
        <dbReference type="ARBA" id="ARBA00022490"/>
    </source>
</evidence>
<dbReference type="PROSITE" id="PS00211">
    <property type="entry name" value="ABC_TRANSPORTER_1"/>
    <property type="match status" value="1"/>
</dbReference>
<keyword evidence="7 11" id="KW-0238">DNA-binding</keyword>
<dbReference type="FunFam" id="3.40.50.300:FF:000309">
    <property type="entry name" value="ABC transporter ATP-binding protein"/>
    <property type="match status" value="1"/>
</dbReference>
<evidence type="ECO:0000256" key="7">
    <source>
        <dbReference type="ARBA" id="ARBA00023125"/>
    </source>
</evidence>
<dbReference type="GO" id="GO:0003677">
    <property type="term" value="F:DNA binding"/>
    <property type="evidence" value="ECO:0007669"/>
    <property type="project" value="UniProtKB-UniRule"/>
</dbReference>
<keyword evidence="3 11" id="KW-0547">Nucleotide-binding</keyword>
<feature type="binding site" evidence="11">
    <location>
        <begin position="36"/>
        <end position="43"/>
    </location>
    <ligand>
        <name>ATP</name>
        <dbReference type="ChEBI" id="CHEBI:30616"/>
        <label>1</label>
    </ligand>
</feature>
<evidence type="ECO:0000256" key="9">
    <source>
        <dbReference type="ARBA" id="ARBA00049360"/>
    </source>
</evidence>
<dbReference type="EMBL" id="FUWR01000001">
    <property type="protein sequence ID" value="SJZ36460.1"/>
    <property type="molecule type" value="Genomic_DNA"/>
</dbReference>
<dbReference type="Gene3D" id="1.10.287.380">
    <property type="entry name" value="Valyl-tRNA synthetase, C-terminal domain"/>
    <property type="match status" value="1"/>
</dbReference>
<dbReference type="InterPro" id="IPR003593">
    <property type="entry name" value="AAA+_ATPase"/>
</dbReference>
<reference evidence="15" key="1">
    <citation type="submission" date="2017-02" db="EMBL/GenBank/DDBJ databases">
        <authorList>
            <person name="Varghese N."/>
            <person name="Submissions S."/>
        </authorList>
    </citation>
    <scope>NUCLEOTIDE SEQUENCE [LARGE SCALE GENOMIC DNA]</scope>
    <source>
        <strain evidence="15">ATCC BAA-34</strain>
    </source>
</reference>
<gene>
    <name evidence="11" type="primary">uup</name>
    <name evidence="14" type="ORF">SAMN02745119_00258</name>
</gene>
<keyword evidence="2 11" id="KW-0677">Repeat</keyword>
<dbReference type="GO" id="GO:0016887">
    <property type="term" value="F:ATP hydrolysis activity"/>
    <property type="evidence" value="ECO:0007669"/>
    <property type="project" value="UniProtKB-UniRule"/>
</dbReference>
<dbReference type="GO" id="GO:0005524">
    <property type="term" value="F:ATP binding"/>
    <property type="evidence" value="ECO:0007669"/>
    <property type="project" value="UniProtKB-UniRule"/>
</dbReference>
<dbReference type="CDD" id="cd03221">
    <property type="entry name" value="ABCF_EF-3"/>
    <property type="match status" value="2"/>
</dbReference>
<evidence type="ECO:0000256" key="8">
    <source>
        <dbReference type="ARBA" id="ARBA00023204"/>
    </source>
</evidence>
<dbReference type="EC" id="3.6.1.-" evidence="11"/>
<dbReference type="InterPro" id="IPR037118">
    <property type="entry name" value="Val-tRNA_synth_C_sf"/>
</dbReference>
<sequence>MALITLRDISLAFGGPPLFDGINLQIEPGDRLCLMGRNGTGKSTLMKLISGEIPPEGGEVIRSQGLRVALVSQEIPQGVAGTVFEVVAQHPHAAIGAEQWEHEQQVERVLNRLHLEPEAEFSSLSGGTKRRVLLARALVAAPDILLLDEPTNHLDIETILWLEEFLARNITTCIFVTHDRAFARRLANRIAELDRGRIYAFSCGYDQFVERREALLEAEITRLALFDKKLAQEEAWVRQGIKARRTRNEGRVRALKALREEYRQRRTRQGTATIRLQEADRSGRLVIEAEQVGFSYGDRTVIRDLSTTIMRGDKLGIIGPNGSGKTTLLRLLLGELEPQSGVIRQGTRLEVLYMDQMRDQLDPQKSVAENVGEGNDTLIIGGKSRHIIGYLQDFLFSPERARSPVSILSGGERNRLLLAKLFTKPGNVLVLDEPTNDLDAETLELLEDLLMEYSGTLLLVSHDREFLNNVVSSTLAINSDGTVKETVGGYDDWLREQQLEAAPPAAAKPAQEKGKPQKERPRKLSFKEERELEALPERITTLEAEQEQIHSTLADPDFYKNRGAEAVTLNARLEAIDAELLAAYARWEELEALR</sequence>
<keyword evidence="5 11" id="KW-0378">Hydrolase</keyword>
<dbReference type="Pfam" id="PF12848">
    <property type="entry name" value="ABC_tran_Xtn"/>
    <property type="match status" value="1"/>
</dbReference>
<feature type="region of interest" description="Disordered" evidence="12">
    <location>
        <begin position="501"/>
        <end position="529"/>
    </location>
</feature>
<evidence type="ECO:0000313" key="15">
    <source>
        <dbReference type="Proteomes" id="UP000190102"/>
    </source>
</evidence>
<dbReference type="FunFam" id="3.40.50.300:FF:000011">
    <property type="entry name" value="Putative ABC transporter ATP-binding component"/>
    <property type="match status" value="1"/>
</dbReference>
<feature type="domain" description="ABC transporter" evidence="13">
    <location>
        <begin position="287"/>
        <end position="505"/>
    </location>
</feature>
<evidence type="ECO:0000313" key="14">
    <source>
        <dbReference type="EMBL" id="SJZ36460.1"/>
    </source>
</evidence>
<dbReference type="Pfam" id="PF00005">
    <property type="entry name" value="ABC_tran"/>
    <property type="match status" value="2"/>
</dbReference>
<dbReference type="GO" id="GO:0006281">
    <property type="term" value="P:DNA repair"/>
    <property type="evidence" value="ECO:0007669"/>
    <property type="project" value="UniProtKB-KW"/>
</dbReference>
<keyword evidence="4 11" id="KW-0227">DNA damage</keyword>
<dbReference type="InterPro" id="IPR043686">
    <property type="entry name" value="Uup"/>
</dbReference>
<dbReference type="GO" id="GO:0043022">
    <property type="term" value="F:ribosome binding"/>
    <property type="evidence" value="ECO:0007669"/>
    <property type="project" value="UniProtKB-UniRule"/>
</dbReference>
<dbReference type="HAMAP" id="MF_00848">
    <property type="entry name" value="Uup"/>
    <property type="match status" value="1"/>
</dbReference>
<dbReference type="InterPro" id="IPR032524">
    <property type="entry name" value="ABC_tran_C"/>
</dbReference>
<keyword evidence="6 11" id="KW-0067">ATP-binding</keyword>
<feature type="binding site" evidence="11">
    <location>
        <begin position="319"/>
        <end position="326"/>
    </location>
    <ligand>
        <name>ATP</name>
        <dbReference type="ChEBI" id="CHEBI:30616"/>
        <label>2</label>
    </ligand>
</feature>